<feature type="transmembrane region" description="Helical" evidence="2">
    <location>
        <begin position="100"/>
        <end position="123"/>
    </location>
</feature>
<evidence type="ECO:0000256" key="1">
    <source>
        <dbReference type="ARBA" id="ARBA00004141"/>
    </source>
</evidence>
<dbReference type="RefSeq" id="XP_035829878.1">
    <property type="nucleotide sequence ID" value="XM_035973985.1"/>
</dbReference>
<accession>A0ABM1W5D5</accession>
<feature type="domain" description="ABC transporter TMD0" evidence="3">
    <location>
        <begin position="8"/>
        <end position="163"/>
    </location>
</feature>
<feature type="transmembrane region" description="Helical" evidence="2">
    <location>
        <begin position="36"/>
        <end position="55"/>
    </location>
</feature>
<dbReference type="InterPro" id="IPR056227">
    <property type="entry name" value="TMD0_ABC"/>
</dbReference>
<sequence length="275" mass="31369">MVTDFEEFCGGSPFWNESLLLDGSYPQFTECFMTTALVWGPCGLLWLALPGYWFYIANMAARSPIPLNKLSVIKTVLCLVLCAVSLVQLVHHVIEDQDSFPAVYVADGVKTATFILAATIVQIERRCGRINSPPLFLFWFLMIVCNIVPLYTYVEEQVYESDSLEFSIHCLLFGTLTIQLLVFSFADKRERHGYLEMSQLASKELTASLPSILSMYWINKTIRAGFRKTLKEDDINDLHPDDVCEKQVPRFAKAWRAEVDRTNVINDKYSLQHAN</sequence>
<dbReference type="GeneID" id="101857930"/>
<keyword evidence="2" id="KW-0472">Membrane</keyword>
<keyword evidence="2" id="KW-1133">Transmembrane helix</keyword>
<feature type="non-terminal residue" evidence="5">
    <location>
        <position position="275"/>
    </location>
</feature>
<dbReference type="Pfam" id="PF24357">
    <property type="entry name" value="TMD0_ABC"/>
    <property type="match status" value="1"/>
</dbReference>
<gene>
    <name evidence="5" type="primary">LOC101857930</name>
</gene>
<name>A0ABM1W5D5_APLCA</name>
<organism evidence="4 5">
    <name type="scientific">Aplysia californica</name>
    <name type="common">California sea hare</name>
    <dbReference type="NCBI Taxonomy" id="6500"/>
    <lineage>
        <taxon>Eukaryota</taxon>
        <taxon>Metazoa</taxon>
        <taxon>Spiralia</taxon>
        <taxon>Lophotrochozoa</taxon>
        <taxon>Mollusca</taxon>
        <taxon>Gastropoda</taxon>
        <taxon>Heterobranchia</taxon>
        <taxon>Euthyneura</taxon>
        <taxon>Tectipleura</taxon>
        <taxon>Aplysiida</taxon>
        <taxon>Aplysioidea</taxon>
        <taxon>Aplysiidae</taxon>
        <taxon>Aplysia</taxon>
    </lineage>
</organism>
<keyword evidence="2" id="KW-0812">Transmembrane</keyword>
<evidence type="ECO:0000313" key="4">
    <source>
        <dbReference type="Proteomes" id="UP000694888"/>
    </source>
</evidence>
<feature type="transmembrane region" description="Helical" evidence="2">
    <location>
        <begin position="76"/>
        <end position="94"/>
    </location>
</feature>
<evidence type="ECO:0000259" key="3">
    <source>
        <dbReference type="Pfam" id="PF24357"/>
    </source>
</evidence>
<reference evidence="5" key="1">
    <citation type="submission" date="2025-08" db="UniProtKB">
        <authorList>
            <consortium name="RefSeq"/>
        </authorList>
    </citation>
    <scope>IDENTIFICATION</scope>
</reference>
<comment type="subcellular location">
    <subcellularLocation>
        <location evidence="1">Membrane</location>
        <topology evidence="1">Multi-pass membrane protein</topology>
    </subcellularLocation>
</comment>
<protein>
    <submittedName>
        <fullName evidence="5">Canalicular multispecific organic anion transporter 2</fullName>
    </submittedName>
</protein>
<feature type="transmembrane region" description="Helical" evidence="2">
    <location>
        <begin position="135"/>
        <end position="154"/>
    </location>
</feature>
<keyword evidence="4" id="KW-1185">Reference proteome</keyword>
<evidence type="ECO:0000313" key="5">
    <source>
        <dbReference type="RefSeq" id="XP_035829878.1"/>
    </source>
</evidence>
<dbReference type="Proteomes" id="UP000694888">
    <property type="component" value="Unplaced"/>
</dbReference>
<proteinExistence type="predicted"/>
<feature type="transmembrane region" description="Helical" evidence="2">
    <location>
        <begin position="166"/>
        <end position="186"/>
    </location>
</feature>
<evidence type="ECO:0000256" key="2">
    <source>
        <dbReference type="SAM" id="Phobius"/>
    </source>
</evidence>